<feature type="transmembrane region" description="Helical" evidence="1">
    <location>
        <begin position="135"/>
        <end position="157"/>
    </location>
</feature>
<gene>
    <name evidence="2" type="ORF">GCM10017056_32940</name>
</gene>
<keyword evidence="1" id="KW-0812">Transmembrane</keyword>
<dbReference type="PANTHER" id="PTHR34219:SF3">
    <property type="entry name" value="BLL7967 PROTEIN"/>
    <property type="match status" value="1"/>
</dbReference>
<dbReference type="RefSeq" id="WP_189681201.1">
    <property type="nucleotide sequence ID" value="NZ_BNCJ01000010.1"/>
</dbReference>
<dbReference type="Pfam" id="PF03929">
    <property type="entry name" value="PepSY_TM"/>
    <property type="match status" value="1"/>
</dbReference>
<dbReference type="InterPro" id="IPR005625">
    <property type="entry name" value="PepSY-ass_TM"/>
</dbReference>
<evidence type="ECO:0000256" key="1">
    <source>
        <dbReference type="SAM" id="Phobius"/>
    </source>
</evidence>
<dbReference type="PANTHER" id="PTHR34219">
    <property type="entry name" value="IRON-REGULATED INNER MEMBRANE PROTEIN-RELATED"/>
    <property type="match status" value="1"/>
</dbReference>
<name>A0A8J3GYZ0_9RHOB</name>
<reference evidence="2" key="1">
    <citation type="journal article" date="2014" name="Int. J. Syst. Evol. Microbiol.">
        <title>Complete genome sequence of Corynebacterium casei LMG S-19264T (=DSM 44701T), isolated from a smear-ripened cheese.</title>
        <authorList>
            <consortium name="US DOE Joint Genome Institute (JGI-PGF)"/>
            <person name="Walter F."/>
            <person name="Albersmeier A."/>
            <person name="Kalinowski J."/>
            <person name="Ruckert C."/>
        </authorList>
    </citation>
    <scope>NUCLEOTIDE SEQUENCE</scope>
    <source>
        <strain evidence="2">KCTC 42650</strain>
    </source>
</reference>
<protein>
    <recommendedName>
        <fullName evidence="4">PepSY domain-containing protein</fullName>
    </recommendedName>
</protein>
<sequence>MRRVFFWSHFALGLVAALFIFVMSVTGALLSFESQATNWARNAAITAPSDAEPLGLAGLIAAAEAQGAAPGQTLTIASDPSNAAQLAKSRRDVVWLNPYDGSALEDPAVAGFFGWVEGVHRWFSLAGGRSAIGGWLMQAGNLVFAVILLTGIVIWWPRKWKWSFLRRQIGFQKGLPTRQARYFNWHHVLAFWSLVPLLAVVLSGVLISYSWASGPVYALFGTAQSAEQAVVRDATEVQAGGGEMPLDQLAALAVEGLNDWKRLSITLPGPQDETVDFVADRGNGVAPYAKDTIRVTRDGSSVEVLLPAPTNPRFFVRFLHTGEVFGMTGQLLAGLASVAAAVLVYTGVFLGIGRLRRMQLRRRQTACA</sequence>
<evidence type="ECO:0008006" key="4">
    <source>
        <dbReference type="Google" id="ProtNLM"/>
    </source>
</evidence>
<keyword evidence="1" id="KW-0472">Membrane</keyword>
<keyword evidence="1" id="KW-1133">Transmembrane helix</keyword>
<feature type="transmembrane region" description="Helical" evidence="1">
    <location>
        <begin position="331"/>
        <end position="353"/>
    </location>
</feature>
<feature type="transmembrane region" description="Helical" evidence="1">
    <location>
        <begin position="188"/>
        <end position="212"/>
    </location>
</feature>
<keyword evidence="3" id="KW-1185">Reference proteome</keyword>
<reference evidence="2" key="2">
    <citation type="submission" date="2020-09" db="EMBL/GenBank/DDBJ databases">
        <authorList>
            <person name="Sun Q."/>
            <person name="Kim S."/>
        </authorList>
    </citation>
    <scope>NUCLEOTIDE SEQUENCE</scope>
    <source>
        <strain evidence="2">KCTC 42650</strain>
    </source>
</reference>
<comment type="caution">
    <text evidence="2">The sequence shown here is derived from an EMBL/GenBank/DDBJ whole genome shotgun (WGS) entry which is preliminary data.</text>
</comment>
<organism evidence="2 3">
    <name type="scientific">Seohaeicola zhoushanensis</name>
    <dbReference type="NCBI Taxonomy" id="1569283"/>
    <lineage>
        <taxon>Bacteria</taxon>
        <taxon>Pseudomonadati</taxon>
        <taxon>Pseudomonadota</taxon>
        <taxon>Alphaproteobacteria</taxon>
        <taxon>Rhodobacterales</taxon>
        <taxon>Roseobacteraceae</taxon>
        <taxon>Seohaeicola</taxon>
    </lineage>
</organism>
<dbReference type="Proteomes" id="UP000626220">
    <property type="component" value="Unassembled WGS sequence"/>
</dbReference>
<evidence type="ECO:0000313" key="2">
    <source>
        <dbReference type="EMBL" id="GHF58917.1"/>
    </source>
</evidence>
<dbReference type="EMBL" id="BNCJ01000010">
    <property type="protein sequence ID" value="GHF58917.1"/>
    <property type="molecule type" value="Genomic_DNA"/>
</dbReference>
<dbReference type="AlphaFoldDB" id="A0A8J3GYZ0"/>
<evidence type="ECO:0000313" key="3">
    <source>
        <dbReference type="Proteomes" id="UP000626220"/>
    </source>
</evidence>
<proteinExistence type="predicted"/>
<accession>A0A8J3GYZ0</accession>